<gene>
    <name evidence="3" type="ORF">BIV23_13200</name>
</gene>
<evidence type="ECO:0000256" key="1">
    <source>
        <dbReference type="SAM" id="MobiDB-lite"/>
    </source>
</evidence>
<dbReference type="PROSITE" id="PS51257">
    <property type="entry name" value="PROKAR_LIPOPROTEIN"/>
    <property type="match status" value="1"/>
</dbReference>
<feature type="compositionally biased region" description="Low complexity" evidence="1">
    <location>
        <begin position="43"/>
        <end position="63"/>
    </location>
</feature>
<evidence type="ECO:0000256" key="2">
    <source>
        <dbReference type="SAM" id="SignalP"/>
    </source>
</evidence>
<accession>A0A1S2QIM7</accession>
<evidence type="ECO:0008006" key="5">
    <source>
        <dbReference type="Google" id="ProtNLM"/>
    </source>
</evidence>
<feature type="compositionally biased region" description="Low complexity" evidence="1">
    <location>
        <begin position="73"/>
        <end position="84"/>
    </location>
</feature>
<keyword evidence="4" id="KW-1185">Reference proteome</keyword>
<dbReference type="OrthoDB" id="4159552at2"/>
<dbReference type="Proteomes" id="UP000179642">
    <property type="component" value="Unassembled WGS sequence"/>
</dbReference>
<dbReference type="EMBL" id="MLYO01000023">
    <property type="protein sequence ID" value="OIK05215.1"/>
    <property type="molecule type" value="Genomic_DNA"/>
</dbReference>
<evidence type="ECO:0000313" key="3">
    <source>
        <dbReference type="EMBL" id="OIK05215.1"/>
    </source>
</evidence>
<name>A0A1S2QIM7_9ACTN</name>
<dbReference type="AlphaFoldDB" id="A0A1S2QIM7"/>
<reference evidence="3 4" key="1">
    <citation type="submission" date="2016-10" db="EMBL/GenBank/DDBJ databases">
        <title>Genome sequence of Streptomyces sp. MUSC 1.</title>
        <authorList>
            <person name="Lee L.-H."/>
            <person name="Ser H.-L."/>
            <person name="Law J.W.-F."/>
        </authorList>
    </citation>
    <scope>NUCLEOTIDE SEQUENCE [LARGE SCALE GENOMIC DNA]</scope>
    <source>
        <strain evidence="3 4">MUSC 1</strain>
    </source>
</reference>
<feature type="signal peptide" evidence="2">
    <location>
        <begin position="1"/>
        <end position="31"/>
    </location>
</feature>
<feature type="region of interest" description="Disordered" evidence="1">
    <location>
        <begin position="178"/>
        <end position="200"/>
    </location>
</feature>
<dbReference type="RefSeq" id="WP_071381002.1">
    <property type="nucleotide sequence ID" value="NZ_MLYO01000023.1"/>
</dbReference>
<comment type="caution">
    <text evidence="3">The sequence shown here is derived from an EMBL/GenBank/DDBJ whole genome shotgun (WGS) entry which is preliminary data.</text>
</comment>
<feature type="chain" id="PRO_5010369904" description="PASTA domain-containing protein" evidence="2">
    <location>
        <begin position="32"/>
        <end position="200"/>
    </location>
</feature>
<evidence type="ECO:0000313" key="4">
    <source>
        <dbReference type="Proteomes" id="UP000179642"/>
    </source>
</evidence>
<sequence length="200" mass="20650">MTTLRKTRARLGMLPLAVVVLLTAGCGTQRAGDAADAYRRSHPTPTGISTPSTPSTPTDFPCPGESHGPTPPTAAATPSSTVPPTDHYAENHGFRVPIPLHGRSRCDGLTAVSHVESALDPLRRRGDFSPDSVRSALTGLGYSAGKVQAYRNGPTGVGFLIDIGASPRCVEGTMSRDSTKADAFGGYPDGTGCEPPSGGH</sequence>
<organism evidence="3 4">
    <name type="scientific">Streptomyces monashensis</name>
    <dbReference type="NCBI Taxonomy" id="1678012"/>
    <lineage>
        <taxon>Bacteria</taxon>
        <taxon>Bacillati</taxon>
        <taxon>Actinomycetota</taxon>
        <taxon>Actinomycetes</taxon>
        <taxon>Kitasatosporales</taxon>
        <taxon>Streptomycetaceae</taxon>
        <taxon>Streptomyces</taxon>
    </lineage>
</organism>
<proteinExistence type="predicted"/>
<protein>
    <recommendedName>
        <fullName evidence="5">PASTA domain-containing protein</fullName>
    </recommendedName>
</protein>
<keyword evidence="2" id="KW-0732">Signal</keyword>
<feature type="region of interest" description="Disordered" evidence="1">
    <location>
        <begin position="32"/>
        <end position="84"/>
    </location>
</feature>